<dbReference type="SUPFAM" id="SSF55811">
    <property type="entry name" value="Nudix"/>
    <property type="match status" value="1"/>
</dbReference>
<dbReference type="Proteomes" id="UP001214638">
    <property type="component" value="Unassembled WGS sequence"/>
</dbReference>
<name>A0AAD9PJT0_9APIC</name>
<protein>
    <submittedName>
        <fullName evidence="4">Bifunctional NUDIX hydrolase domain/NUDIX hydrolase-like domain superfamily</fullName>
    </submittedName>
</protein>
<dbReference type="GeneID" id="94336787"/>
<dbReference type="PANTHER" id="PTHR10885">
    <property type="entry name" value="ISOPENTENYL-DIPHOSPHATE DELTA-ISOMERASE"/>
    <property type="match status" value="1"/>
</dbReference>
<feature type="domain" description="Nudix hydrolase" evidence="1">
    <location>
        <begin position="91"/>
        <end position="225"/>
    </location>
</feature>
<organism evidence="4 5">
    <name type="scientific">Babesia duncani</name>
    <dbReference type="NCBI Taxonomy" id="323732"/>
    <lineage>
        <taxon>Eukaryota</taxon>
        <taxon>Sar</taxon>
        <taxon>Alveolata</taxon>
        <taxon>Apicomplexa</taxon>
        <taxon>Aconoidasida</taxon>
        <taxon>Piroplasmida</taxon>
        <taxon>Babesiidae</taxon>
        <taxon>Babesia</taxon>
    </lineage>
</organism>
<dbReference type="GO" id="GO:0016787">
    <property type="term" value="F:hydrolase activity"/>
    <property type="evidence" value="ECO:0007669"/>
    <property type="project" value="UniProtKB-KW"/>
</dbReference>
<dbReference type="Gene3D" id="3.90.79.10">
    <property type="entry name" value="Nucleoside Triphosphate Pyrophosphohydrolase"/>
    <property type="match status" value="1"/>
</dbReference>
<dbReference type="AlphaFoldDB" id="A0AAD9PJT0"/>
<dbReference type="EMBL" id="JALLKP010000003">
    <property type="protein sequence ID" value="KAK2195891.1"/>
    <property type="molecule type" value="Genomic_DNA"/>
</dbReference>
<reference evidence="4" key="1">
    <citation type="journal article" date="2023" name="Nat. Microbiol.">
        <title>Babesia duncani multi-omics identifies virulence factors and drug targets.</title>
        <authorList>
            <person name="Singh P."/>
            <person name="Lonardi S."/>
            <person name="Liang Q."/>
            <person name="Vydyam P."/>
            <person name="Khabirova E."/>
            <person name="Fang T."/>
            <person name="Gihaz S."/>
            <person name="Thekkiniath J."/>
            <person name="Munshi M."/>
            <person name="Abel S."/>
            <person name="Ciampossin L."/>
            <person name="Batugedara G."/>
            <person name="Gupta M."/>
            <person name="Lu X.M."/>
            <person name="Lenz T."/>
            <person name="Chakravarty S."/>
            <person name="Cornillot E."/>
            <person name="Hu Y."/>
            <person name="Ma W."/>
            <person name="Gonzalez L.M."/>
            <person name="Sanchez S."/>
            <person name="Estrada K."/>
            <person name="Sanchez-Flores A."/>
            <person name="Montero E."/>
            <person name="Harb O.S."/>
            <person name="Le Roch K.G."/>
            <person name="Mamoun C.B."/>
        </authorList>
    </citation>
    <scope>NUCLEOTIDE SEQUENCE</scope>
    <source>
        <strain evidence="4">WA1</strain>
    </source>
</reference>
<dbReference type="InterPro" id="IPR015797">
    <property type="entry name" value="NUDIX_hydrolase-like_dom_sf"/>
</dbReference>
<evidence type="ECO:0000259" key="1">
    <source>
        <dbReference type="PROSITE" id="PS51462"/>
    </source>
</evidence>
<comment type="caution">
    <text evidence="4">The sequence shown here is derived from an EMBL/GenBank/DDBJ whole genome shotgun (WGS) entry which is preliminary data.</text>
</comment>
<dbReference type="EMBL" id="JALLKP010000052">
    <property type="protein sequence ID" value="KAK2194744.1"/>
    <property type="molecule type" value="Genomic_DNA"/>
</dbReference>
<dbReference type="EMBL" id="JALLKP010000137">
    <property type="protein sequence ID" value="KAK2194386.1"/>
    <property type="molecule type" value="Genomic_DNA"/>
</dbReference>
<keyword evidence="5" id="KW-1185">Reference proteome</keyword>
<evidence type="ECO:0000313" key="2">
    <source>
        <dbReference type="EMBL" id="KAK2194386.1"/>
    </source>
</evidence>
<dbReference type="GO" id="GO:0005737">
    <property type="term" value="C:cytoplasm"/>
    <property type="evidence" value="ECO:0007669"/>
    <property type="project" value="TreeGrafter"/>
</dbReference>
<dbReference type="KEGG" id="bdw:94336787"/>
<dbReference type="PANTHER" id="PTHR10885:SF0">
    <property type="entry name" value="ISOPENTENYL-DIPHOSPHATE DELTA-ISOMERASE"/>
    <property type="match status" value="1"/>
</dbReference>
<proteinExistence type="predicted"/>
<accession>A0AAD9PJT0</accession>
<dbReference type="GO" id="GO:0009240">
    <property type="term" value="P:isopentenyl diphosphate biosynthetic process"/>
    <property type="evidence" value="ECO:0007669"/>
    <property type="project" value="TreeGrafter"/>
</dbReference>
<dbReference type="InterPro" id="IPR000086">
    <property type="entry name" value="NUDIX_hydrolase_dom"/>
</dbReference>
<dbReference type="RefSeq" id="XP_067802734.1">
    <property type="nucleotide sequence ID" value="XM_067947512.1"/>
</dbReference>
<dbReference type="Pfam" id="PF00293">
    <property type="entry name" value="NUDIX"/>
    <property type="match status" value="1"/>
</dbReference>
<evidence type="ECO:0000313" key="5">
    <source>
        <dbReference type="Proteomes" id="UP001214638"/>
    </source>
</evidence>
<dbReference type="PROSITE" id="PS51462">
    <property type="entry name" value="NUDIX"/>
    <property type="match status" value="1"/>
</dbReference>
<gene>
    <name evidence="4" type="ORF">BdWA1_002489</name>
    <name evidence="3" type="ORF">BdWA1_003781</name>
    <name evidence="2" type="ORF">BdWA1_004144</name>
</gene>
<evidence type="ECO:0000313" key="3">
    <source>
        <dbReference type="EMBL" id="KAK2194744.1"/>
    </source>
</evidence>
<dbReference type="GO" id="GO:0004452">
    <property type="term" value="F:isopentenyl-diphosphate delta-isomerase activity"/>
    <property type="evidence" value="ECO:0007669"/>
    <property type="project" value="TreeGrafter"/>
</dbReference>
<evidence type="ECO:0000313" key="4">
    <source>
        <dbReference type="EMBL" id="KAK2195891.1"/>
    </source>
</evidence>
<keyword evidence="4" id="KW-0378">Hydrolase</keyword>
<sequence length="252" mass="28731">MNREENLSGPFSPTESMTCDKQIYNNLTVGLLASRQEMDMNGKMTNSGADLVVKSRLDSMPDSTEVVIMVDKDDNEIGTCTRKEMRQFNKWHRTTCTVILAHPQDPHVFYHVRDSVKEYCPGYYDLGFGGVVTVGESYLDNAMRETAEECGLTLEPEHLVELGSFSRDDEWVRCHYRVYVALYNGEPEQLIPQKGEVERIGKVKLSELEQMIETMKFTNSCETMFGFLKNFITSGKMSTLKEAKMVRGMNVI</sequence>